<comment type="caution">
    <text evidence="2">The sequence shown here is derived from an EMBL/GenBank/DDBJ whole genome shotgun (WGS) entry which is preliminary data.</text>
</comment>
<dbReference type="InterPro" id="IPR014914">
    <property type="entry name" value="RES_dom"/>
</dbReference>
<evidence type="ECO:0000313" key="2">
    <source>
        <dbReference type="EMBL" id="EHI50088.1"/>
    </source>
</evidence>
<evidence type="ECO:0000259" key="1">
    <source>
        <dbReference type="Pfam" id="PF08808"/>
    </source>
</evidence>
<sequence>MEGSKEEVVAQLRDDLNSLHEKNKVPVLVREIIEQKRWQGSPQKTAVHYGCPTREEDMGRYNDASGRTGVCYTADFAVTACAESYGRLYHKSDTKFHIGSDDLDKAHICTVRTTRETNTIDMGKLQACLHLTSDKLTGDDKTITREIVNWAANLPCSPYDGVTYRSRHHGGNGTCTAFWNVGGRGDPLETVNMVAVSNYKDRNLECFPQGWEEDDIDGEEILTETLHFEITPNNP</sequence>
<accession>A0ABP2MTN9</accession>
<dbReference type="Pfam" id="PF08808">
    <property type="entry name" value="RES"/>
    <property type="match status" value="1"/>
</dbReference>
<dbReference type="RefSeq" id="WP_005322029.1">
    <property type="nucleotide sequence ID" value="NZ_AGVO01000132.1"/>
</dbReference>
<keyword evidence="3" id="KW-1185">Reference proteome</keyword>
<proteinExistence type="predicted"/>
<name>A0ABP2MTN9_AERSS</name>
<evidence type="ECO:0000313" key="3">
    <source>
        <dbReference type="Proteomes" id="UP000006428"/>
    </source>
</evidence>
<gene>
    <name evidence="2" type="ORF">IYQ_23505</name>
</gene>
<protein>
    <recommendedName>
        <fullName evidence="1">RES domain-containing protein</fullName>
    </recommendedName>
</protein>
<dbReference type="Proteomes" id="UP000006428">
    <property type="component" value="Unassembled WGS sequence"/>
</dbReference>
<organism evidence="2 3">
    <name type="scientific">Aeromonas salmonicida subsp. salmonicida 01-B526</name>
    <dbReference type="NCBI Taxonomy" id="1076135"/>
    <lineage>
        <taxon>Bacteria</taxon>
        <taxon>Pseudomonadati</taxon>
        <taxon>Pseudomonadota</taxon>
        <taxon>Gammaproteobacteria</taxon>
        <taxon>Aeromonadales</taxon>
        <taxon>Aeromonadaceae</taxon>
        <taxon>Aeromonas</taxon>
    </lineage>
</organism>
<feature type="domain" description="RES" evidence="1">
    <location>
        <begin position="35"/>
        <end position="180"/>
    </location>
</feature>
<reference evidence="2 3" key="1">
    <citation type="journal article" date="2012" name="Front. Microbiol.">
        <title>Draft Genome Sequence of the Virulent Strain 01-B526 of the Fish Pathogen Aeromonas salmonicida.</title>
        <authorList>
            <person name="Charette S.J."/>
            <person name="Brochu F."/>
            <person name="Boyle B."/>
            <person name="Filion G."/>
            <person name="Tanaka K.H."/>
            <person name="Derome N."/>
        </authorList>
    </citation>
    <scope>NUCLEOTIDE SEQUENCE [LARGE SCALE GENOMIC DNA]</scope>
    <source>
        <strain evidence="2 3">01-B526</strain>
    </source>
</reference>
<dbReference type="EMBL" id="AGVO01000132">
    <property type="protein sequence ID" value="EHI50088.1"/>
    <property type="molecule type" value="Genomic_DNA"/>
</dbReference>